<accession>A0A9P6EX02</accession>
<dbReference type="SUPFAM" id="SSF52047">
    <property type="entry name" value="RNI-like"/>
    <property type="match status" value="1"/>
</dbReference>
<sequence length="588" mass="66023">MASILLPELSALIASHLHQHDLSPLVRVNSEYRRAYTPHLWKTLNISGHSYATTFKTRETQQALHRYYHHIRTIRSRPPDMHFLALLHDIPALCNLTRFTFLPQYWYEQSAVSLVLVLRRNVGLRFLTVQSPSLQQGDGERLLLAVAESLPRLKELDLSLAHDKVLRPDAVRTFLENVSGDLETLTLSVSFCGGIQGNRNPNFETLRRPVEGSRSHPKLRIFNLSTRCDADKDLMIVPAVLLTFLRGCQNLESVDDDLITLKNYRSWIFSYPVILDVLLQRTAELTHLRQECNIPLGFNYNNPRRDTEMAQIISSLGKRNGIQEGWNILSLMTGQQPRPACGRALIKASKHGLRKLVLDGGAGISSQDIQSVFQHGRSLRVFRPYALPPLLASDCIRCPWSCTRLTTLNLQISGIPRPDILIDFMGRPIPPGTSPLHNGTMEESRVLQRKVYTQLGSLTCLRELTLGNDSFVSSLIVDDNGKDGPVYFDPRFQSDCLEMSLASGLALLSGLQALQKLRVNNMDHRLGAGEVQWIDKTLPNLQILGGLRRTEWPGSSISQSRSNDMIPFGRPFGAGPAALQCNVGFKFE</sequence>
<proteinExistence type="predicted"/>
<dbReference type="Gene3D" id="3.80.10.10">
    <property type="entry name" value="Ribonuclease Inhibitor"/>
    <property type="match status" value="1"/>
</dbReference>
<keyword evidence="2" id="KW-1185">Reference proteome</keyword>
<evidence type="ECO:0000313" key="2">
    <source>
        <dbReference type="Proteomes" id="UP000723463"/>
    </source>
</evidence>
<dbReference type="EMBL" id="JAAAXW010000354">
    <property type="protein sequence ID" value="KAF9537880.1"/>
    <property type="molecule type" value="Genomic_DNA"/>
</dbReference>
<name>A0A9P6EX02_9FUNG</name>
<protein>
    <recommendedName>
        <fullName evidence="3">F-box domain-containing protein</fullName>
    </recommendedName>
</protein>
<dbReference type="Proteomes" id="UP000723463">
    <property type="component" value="Unassembled WGS sequence"/>
</dbReference>
<reference evidence="1" key="1">
    <citation type="journal article" date="2020" name="Fungal Divers.">
        <title>Resolving the Mortierellaceae phylogeny through synthesis of multi-gene phylogenetics and phylogenomics.</title>
        <authorList>
            <person name="Vandepol N."/>
            <person name="Liber J."/>
            <person name="Desiro A."/>
            <person name="Na H."/>
            <person name="Kennedy M."/>
            <person name="Barry K."/>
            <person name="Grigoriev I.V."/>
            <person name="Miller A.N."/>
            <person name="O'Donnell K."/>
            <person name="Stajich J.E."/>
            <person name="Bonito G."/>
        </authorList>
    </citation>
    <scope>NUCLEOTIDE SEQUENCE</scope>
    <source>
        <strain evidence="1">NRRL 2591</strain>
    </source>
</reference>
<evidence type="ECO:0000313" key="1">
    <source>
        <dbReference type="EMBL" id="KAF9537880.1"/>
    </source>
</evidence>
<dbReference type="InterPro" id="IPR032675">
    <property type="entry name" value="LRR_dom_sf"/>
</dbReference>
<dbReference type="AlphaFoldDB" id="A0A9P6EX02"/>
<organism evidence="1 2">
    <name type="scientific">Mortierella hygrophila</name>
    <dbReference type="NCBI Taxonomy" id="979708"/>
    <lineage>
        <taxon>Eukaryota</taxon>
        <taxon>Fungi</taxon>
        <taxon>Fungi incertae sedis</taxon>
        <taxon>Mucoromycota</taxon>
        <taxon>Mortierellomycotina</taxon>
        <taxon>Mortierellomycetes</taxon>
        <taxon>Mortierellales</taxon>
        <taxon>Mortierellaceae</taxon>
        <taxon>Mortierella</taxon>
    </lineage>
</organism>
<evidence type="ECO:0008006" key="3">
    <source>
        <dbReference type="Google" id="ProtNLM"/>
    </source>
</evidence>
<comment type="caution">
    <text evidence="1">The sequence shown here is derived from an EMBL/GenBank/DDBJ whole genome shotgun (WGS) entry which is preliminary data.</text>
</comment>
<gene>
    <name evidence="1" type="ORF">EC957_007545</name>
</gene>